<comment type="similarity">
    <text evidence="6 7">Belongs to the class I-like SAM-binding methyltransferase superfamily. rRNA adenine N(6)-methyltransferase family.</text>
</comment>
<dbReference type="EMBL" id="LSMT01000078">
    <property type="protein sequence ID" value="PFX28709.1"/>
    <property type="molecule type" value="Genomic_DNA"/>
</dbReference>
<dbReference type="SUPFAM" id="SSF53335">
    <property type="entry name" value="S-adenosyl-L-methionine-dependent methyltransferases"/>
    <property type="match status" value="2"/>
</dbReference>
<evidence type="ECO:0000259" key="8">
    <source>
        <dbReference type="PROSITE" id="PS50878"/>
    </source>
</evidence>
<dbReference type="PROSITE" id="PS50878">
    <property type="entry name" value="RT_POL"/>
    <property type="match status" value="1"/>
</dbReference>
<organism evidence="9 10">
    <name type="scientific">Stylophora pistillata</name>
    <name type="common">Smooth cauliflower coral</name>
    <dbReference type="NCBI Taxonomy" id="50429"/>
    <lineage>
        <taxon>Eukaryota</taxon>
        <taxon>Metazoa</taxon>
        <taxon>Cnidaria</taxon>
        <taxon>Anthozoa</taxon>
        <taxon>Hexacorallia</taxon>
        <taxon>Scleractinia</taxon>
        <taxon>Astrocoeniina</taxon>
        <taxon>Pocilloporidae</taxon>
        <taxon>Stylophora</taxon>
    </lineage>
</organism>
<keyword evidence="4 6" id="KW-0949">S-adenosyl-L-methionine</keyword>
<dbReference type="OrthoDB" id="16079at2759"/>
<dbReference type="CDD" id="cd01650">
    <property type="entry name" value="RT_nLTR_like"/>
    <property type="match status" value="1"/>
</dbReference>
<dbReference type="CDD" id="cd02440">
    <property type="entry name" value="AdoMet_MTases"/>
    <property type="match status" value="1"/>
</dbReference>
<dbReference type="SUPFAM" id="SSF56672">
    <property type="entry name" value="DNA/RNA polymerases"/>
    <property type="match status" value="1"/>
</dbReference>
<evidence type="ECO:0000256" key="1">
    <source>
        <dbReference type="ARBA" id="ARBA00004173"/>
    </source>
</evidence>
<dbReference type="PANTHER" id="PTHR11727:SF17">
    <property type="entry name" value="DIMETHYLADENOSINE TRANSFERASE 1, MITOCHONDRIAL"/>
    <property type="match status" value="1"/>
</dbReference>
<keyword evidence="7" id="KW-0698">rRNA processing</keyword>
<keyword evidence="3 6" id="KW-0808">Transferase</keyword>
<dbReference type="InterPro" id="IPR023165">
    <property type="entry name" value="rRNA_Ade_diMease-like_C"/>
</dbReference>
<dbReference type="STRING" id="50429.A0A2B4SHX1"/>
<dbReference type="GO" id="GO:0005759">
    <property type="term" value="C:mitochondrial matrix"/>
    <property type="evidence" value="ECO:0007669"/>
    <property type="project" value="TreeGrafter"/>
</dbReference>
<dbReference type="InterPro" id="IPR001737">
    <property type="entry name" value="KsgA/Erm"/>
</dbReference>
<evidence type="ECO:0000313" key="9">
    <source>
        <dbReference type="EMBL" id="PFX28709.1"/>
    </source>
</evidence>
<feature type="domain" description="Reverse transcriptase" evidence="8">
    <location>
        <begin position="1"/>
        <end position="300"/>
    </location>
</feature>
<comment type="subcellular location">
    <subcellularLocation>
        <location evidence="1">Mitochondrion</location>
    </subcellularLocation>
</comment>
<keyword evidence="5 6" id="KW-0694">RNA-binding</keyword>
<keyword evidence="10" id="KW-1185">Reference proteome</keyword>
<dbReference type="InterPro" id="IPR000477">
    <property type="entry name" value="RT_dom"/>
</dbReference>
<accession>A0A2B4SHX1</accession>
<comment type="caution">
    <text evidence="9">The sequence shown here is derived from an EMBL/GenBank/DDBJ whole genome shotgun (WGS) entry which is preliminary data.</text>
</comment>
<proteinExistence type="inferred from homology"/>
<evidence type="ECO:0000256" key="3">
    <source>
        <dbReference type="ARBA" id="ARBA00022679"/>
    </source>
</evidence>
<dbReference type="GO" id="GO:0034246">
    <property type="term" value="F:mitochondrial transcription factor activity"/>
    <property type="evidence" value="ECO:0007669"/>
    <property type="project" value="TreeGrafter"/>
</dbReference>
<dbReference type="GO" id="GO:0000179">
    <property type="term" value="F:rRNA (adenine-N6,N6-)-dimethyltransferase activity"/>
    <property type="evidence" value="ECO:0007669"/>
    <property type="project" value="UniProtKB-UniRule"/>
</dbReference>
<feature type="binding site" evidence="6">
    <location>
        <position position="451"/>
    </location>
    <ligand>
        <name>S-adenosyl-L-methionine</name>
        <dbReference type="ChEBI" id="CHEBI:59789"/>
    </ligand>
</feature>
<dbReference type="Proteomes" id="UP000225706">
    <property type="component" value="Unassembled WGS sequence"/>
</dbReference>
<dbReference type="GO" id="GO:0003723">
    <property type="term" value="F:RNA binding"/>
    <property type="evidence" value="ECO:0007669"/>
    <property type="project" value="UniProtKB-UniRule"/>
</dbReference>
<dbReference type="Pfam" id="PF00398">
    <property type="entry name" value="RrnaAD"/>
    <property type="match status" value="1"/>
</dbReference>
<dbReference type="Pfam" id="PF00078">
    <property type="entry name" value="RVT_1"/>
    <property type="match status" value="1"/>
</dbReference>
<evidence type="ECO:0000256" key="6">
    <source>
        <dbReference type="PROSITE-ProRule" id="PRU01026"/>
    </source>
</evidence>
<evidence type="ECO:0000256" key="7">
    <source>
        <dbReference type="RuleBase" id="RU362106"/>
    </source>
</evidence>
<dbReference type="AlphaFoldDB" id="A0A2B4SHX1"/>
<gene>
    <name evidence="9" type="primary">tfb1m</name>
    <name evidence="9" type="ORF">AWC38_SpisGene6577</name>
</gene>
<dbReference type="Gene3D" id="3.40.50.150">
    <property type="entry name" value="Vaccinia Virus protein VP39"/>
    <property type="match status" value="2"/>
</dbReference>
<dbReference type="EC" id="2.1.1.-" evidence="7"/>
<dbReference type="InterPro" id="IPR043502">
    <property type="entry name" value="DNA/RNA_pol_sf"/>
</dbReference>
<evidence type="ECO:0000256" key="4">
    <source>
        <dbReference type="ARBA" id="ARBA00022691"/>
    </source>
</evidence>
<dbReference type="PANTHER" id="PTHR11727">
    <property type="entry name" value="DIMETHYLADENOSINE TRANSFERASE"/>
    <property type="match status" value="1"/>
</dbReference>
<reference evidence="10" key="1">
    <citation type="journal article" date="2017" name="bioRxiv">
        <title>Comparative analysis of the genomes of Stylophora pistillata and Acropora digitifera provides evidence for extensive differences between species of corals.</title>
        <authorList>
            <person name="Voolstra C.R."/>
            <person name="Li Y."/>
            <person name="Liew Y.J."/>
            <person name="Baumgarten S."/>
            <person name="Zoccola D."/>
            <person name="Flot J.-F."/>
            <person name="Tambutte S."/>
            <person name="Allemand D."/>
            <person name="Aranda M."/>
        </authorList>
    </citation>
    <scope>NUCLEOTIDE SEQUENCE [LARGE SCALE GENOMIC DNA]</scope>
</reference>
<feature type="binding site" evidence="6">
    <location>
        <position position="82"/>
    </location>
    <ligand>
        <name>S-adenosyl-L-methionine</name>
        <dbReference type="ChEBI" id="CHEBI:59789"/>
    </ligand>
</feature>
<feature type="binding site" evidence="6">
    <location>
        <position position="36"/>
    </location>
    <ligand>
        <name>S-adenosyl-L-methionine</name>
        <dbReference type="ChEBI" id="CHEBI:59789"/>
    </ligand>
</feature>
<evidence type="ECO:0000313" key="10">
    <source>
        <dbReference type="Proteomes" id="UP000225706"/>
    </source>
</evidence>
<dbReference type="SMART" id="SM00650">
    <property type="entry name" value="rADc"/>
    <property type="match status" value="1"/>
</dbReference>
<feature type="binding site" evidence="6">
    <location>
        <position position="481"/>
    </location>
    <ligand>
        <name>S-adenosyl-L-methionine</name>
        <dbReference type="ChEBI" id="CHEBI:59789"/>
    </ligand>
</feature>
<evidence type="ECO:0000256" key="2">
    <source>
        <dbReference type="ARBA" id="ARBA00022603"/>
    </source>
</evidence>
<feature type="binding site" evidence="6">
    <location>
        <position position="60"/>
    </location>
    <ligand>
        <name>S-adenosyl-L-methionine</name>
        <dbReference type="ChEBI" id="CHEBI:59789"/>
    </ligand>
</feature>
<dbReference type="InterPro" id="IPR029063">
    <property type="entry name" value="SAM-dependent_MTases_sf"/>
</dbReference>
<dbReference type="PROSITE" id="PS51689">
    <property type="entry name" value="SAM_RNA_A_N6_MT"/>
    <property type="match status" value="1"/>
</dbReference>
<feature type="binding site" evidence="6">
    <location>
        <position position="34"/>
    </location>
    <ligand>
        <name>S-adenosyl-L-methionine</name>
        <dbReference type="ChEBI" id="CHEBI:59789"/>
    </ligand>
</feature>
<sequence length="686" mass="77633">MSANPRPLRLPPMPKVADLLRVYGLSAKKQLSQNFILDLNITDKIAKVADVFDCHVCEVGAGPGSLTRSLLHAGAKHVAAVEIDRRFLPSLEYGFRRMRSTELAVTHLTDVIRREGENGNLTGCVFIDLSKAFDTISHSGLLSKLSTYGVRGTELAWFTDYLFCRSQVVQYKGVLSEPQPILTGVPQGSILGPILFIIFFNDVHKPLQHSKIITYADDSVIYTSSKDIDTIQRSLSEDMNNLCEWFKDNELIINLKKDKTESMLFGTAKRINLQDKELKLSVNGTLINNTSTYKYLGVHLDSSLNLASHFDRIYKKAATRINLLRSIRPLIDQKCAESIYNTMIAPIFTYCGTLGLSFPDYRKEMIKNIERRGFKVIGNSSFNPPSVNNLIKRKSCLFVFDCLLNNVCTPFKNYFERLVHSKATRNNGISVKLPKMLESASRGRLSIHHADIMKFYIPDALPKADTVHWNSDVPGVRMVGNLPFNVSIPLLLQWLEAIPQRAGPFTFGRTPMALVFQKEVAENIQAPPGDRECTRLSIMTQYLCEVNKKYLIPSKIFVPEPKVDAMLLRFVPRVTPLIEAPFVVVEQVVKAIFSERRKTIRNSLRTLFHTKPELSEELFARTGVDSTLRPNQVNFKDYGKICHSFIEISREHDMPITPLRMRKPVAVATKKNNTDVDARTSYQITQ</sequence>
<name>A0A2B4SHX1_STYPI</name>
<protein>
    <recommendedName>
        <fullName evidence="7">rRNA adenine N(6)-methyltransferase</fullName>
        <ecNumber evidence="7">2.1.1.-</ecNumber>
    </recommendedName>
</protein>
<keyword evidence="2 6" id="KW-0489">Methyltransferase</keyword>
<dbReference type="InterPro" id="IPR020598">
    <property type="entry name" value="rRNA_Ade_methylase_Trfase_N"/>
</dbReference>
<dbReference type="GO" id="GO:0006391">
    <property type="term" value="P:transcription initiation at mitochondrial promoter"/>
    <property type="evidence" value="ECO:0007669"/>
    <property type="project" value="TreeGrafter"/>
</dbReference>
<dbReference type="Gene3D" id="1.10.8.100">
    <property type="entry name" value="Ribosomal RNA adenine dimethylase-like, domain 2"/>
    <property type="match status" value="1"/>
</dbReference>
<evidence type="ECO:0000256" key="5">
    <source>
        <dbReference type="ARBA" id="ARBA00022884"/>
    </source>
</evidence>